<gene>
    <name evidence="2" type="ORF">WJX73_003477</name>
</gene>
<name>A0AAW1NTJ5_9CHLO</name>
<protein>
    <submittedName>
        <fullName evidence="2">Uncharacterized protein</fullName>
    </submittedName>
</protein>
<organism evidence="2 3">
    <name type="scientific">Symbiochloris irregularis</name>
    <dbReference type="NCBI Taxonomy" id="706552"/>
    <lineage>
        <taxon>Eukaryota</taxon>
        <taxon>Viridiplantae</taxon>
        <taxon>Chlorophyta</taxon>
        <taxon>core chlorophytes</taxon>
        <taxon>Trebouxiophyceae</taxon>
        <taxon>Trebouxiales</taxon>
        <taxon>Trebouxiaceae</taxon>
        <taxon>Symbiochloris</taxon>
    </lineage>
</organism>
<evidence type="ECO:0000256" key="1">
    <source>
        <dbReference type="SAM" id="MobiDB-lite"/>
    </source>
</evidence>
<feature type="compositionally biased region" description="Polar residues" evidence="1">
    <location>
        <begin position="171"/>
        <end position="181"/>
    </location>
</feature>
<feature type="compositionally biased region" description="Low complexity" evidence="1">
    <location>
        <begin position="266"/>
        <end position="282"/>
    </location>
</feature>
<reference evidence="2 3" key="1">
    <citation type="journal article" date="2024" name="Nat. Commun.">
        <title>Phylogenomics reveals the evolutionary origins of lichenization in chlorophyte algae.</title>
        <authorList>
            <person name="Puginier C."/>
            <person name="Libourel C."/>
            <person name="Otte J."/>
            <person name="Skaloud P."/>
            <person name="Haon M."/>
            <person name="Grisel S."/>
            <person name="Petersen M."/>
            <person name="Berrin J.G."/>
            <person name="Delaux P.M."/>
            <person name="Dal Grande F."/>
            <person name="Keller J."/>
        </authorList>
    </citation>
    <scope>NUCLEOTIDE SEQUENCE [LARGE SCALE GENOMIC DNA]</scope>
    <source>
        <strain evidence="2 3">SAG 2036</strain>
    </source>
</reference>
<evidence type="ECO:0000313" key="3">
    <source>
        <dbReference type="Proteomes" id="UP001465755"/>
    </source>
</evidence>
<dbReference type="Proteomes" id="UP001465755">
    <property type="component" value="Unassembled WGS sequence"/>
</dbReference>
<keyword evidence="3" id="KW-1185">Reference proteome</keyword>
<evidence type="ECO:0000313" key="2">
    <source>
        <dbReference type="EMBL" id="KAK9796668.1"/>
    </source>
</evidence>
<dbReference type="AlphaFoldDB" id="A0AAW1NTJ5"/>
<dbReference type="EMBL" id="JALJOQ010000114">
    <property type="protein sequence ID" value="KAK9796668.1"/>
    <property type="molecule type" value="Genomic_DNA"/>
</dbReference>
<feature type="compositionally biased region" description="Polar residues" evidence="1">
    <location>
        <begin position="97"/>
        <end position="107"/>
    </location>
</feature>
<feature type="compositionally biased region" description="Pro residues" evidence="1">
    <location>
        <begin position="233"/>
        <end position="249"/>
    </location>
</feature>
<proteinExistence type="predicted"/>
<feature type="compositionally biased region" description="Low complexity" evidence="1">
    <location>
        <begin position="387"/>
        <end position="396"/>
    </location>
</feature>
<accession>A0AAW1NTJ5</accession>
<feature type="region of interest" description="Disordered" evidence="1">
    <location>
        <begin position="48"/>
        <end position="604"/>
    </location>
</feature>
<feature type="compositionally biased region" description="Low complexity" evidence="1">
    <location>
        <begin position="506"/>
        <end position="517"/>
    </location>
</feature>
<sequence>MSARKRDEEFEVQSRADSDTLTELFHDQLRGSPDAFLLESRDLTVEHVNRLSTDPASHSGGGGRYNGNSARHPHNNGEDLLALDSDDAENWLVASPGPSTSNSTAVSSPRGGSVDQSSKRARTQSHASPASAKGSWRANASPSKKSANSDGRAASRKWSPRTGFSARDPSPSFNGSPSLKSGPSLAASRAVRDPSRPSTPQTPDANAHPDSRIPKPSSYYSSPLRDSASPTRIPRPPTPGTPTSAPPPETLQEEPQEAPATRGTGSKARPSRAASTPSASPKVARTGSGGGSGLRKSKDYGAKFNEMWGSGSLSSTATRMTKHVPTTWRNDAQPMDVGLSNGAEPAQSQESEAPLESMASRPIDDALSSNGSEVSPPHGTVPPPAAPESAAADTAPLSAGEAFVVPHTADPATAEQQELDNGSGAEYTPTSESWPPSVDPAEGRAEAGNGKQILGQRQADEDDIYTPATKRKGATPTALELLHMDEKGSAPSGAFTKAFSRKRSSSSHSTTPTAPSSKDLKPDTGSPGVSIIGPLRVAQANWPQNAGDSPIEANHGAVANGAAEKGSSAELERPQTPGLIASASGVGSQRVAPPPSQASGNAKSGCCGCSIM</sequence>
<comment type="caution">
    <text evidence="2">The sequence shown here is derived from an EMBL/GenBank/DDBJ whole genome shotgun (WGS) entry which is preliminary data.</text>
</comment>
<feature type="compositionally biased region" description="Low complexity" evidence="1">
    <location>
        <begin position="138"/>
        <end position="149"/>
    </location>
</feature>